<accession>A0A1I7D525</accession>
<dbReference type="EMBL" id="FPAW01000023">
    <property type="protein sequence ID" value="SFU06832.1"/>
    <property type="molecule type" value="Genomic_DNA"/>
</dbReference>
<reference evidence="1 2" key="1">
    <citation type="submission" date="2016-10" db="EMBL/GenBank/DDBJ databases">
        <authorList>
            <person name="de Groot N.N."/>
        </authorList>
    </citation>
    <scope>NUCLEOTIDE SEQUENCE [LARGE SCALE GENOMIC DNA]</scope>
    <source>
        <strain evidence="1 2">CGMCC 1.10959</strain>
    </source>
</reference>
<sequence length="89" mass="9481">MSIKSRLKDLEKVSGSDQVVITMSLRDEDEAGNPIRTGMCVVGSGWSAKQADGESEEAFRARAKSIAAQNGDHGLWDGPCIEVTIGGEE</sequence>
<protein>
    <submittedName>
        <fullName evidence="1">Uncharacterized protein</fullName>
    </submittedName>
</protein>
<evidence type="ECO:0000313" key="2">
    <source>
        <dbReference type="Proteomes" id="UP000182466"/>
    </source>
</evidence>
<gene>
    <name evidence="1" type="ORF">SAMN05216236_12311</name>
</gene>
<dbReference type="Proteomes" id="UP000182466">
    <property type="component" value="Unassembled WGS sequence"/>
</dbReference>
<dbReference type="STRING" id="999627.SAMN05216236_12311"/>
<dbReference type="RefSeq" id="WP_027263732.1">
    <property type="nucleotide sequence ID" value="NZ_FPAW01000023.1"/>
</dbReference>
<dbReference type="AlphaFoldDB" id="A0A1I7D525"/>
<keyword evidence="2" id="KW-1185">Reference proteome</keyword>
<organism evidence="1 2">
    <name type="scientific">Sedimentitalea nanhaiensis</name>
    <dbReference type="NCBI Taxonomy" id="999627"/>
    <lineage>
        <taxon>Bacteria</taxon>
        <taxon>Pseudomonadati</taxon>
        <taxon>Pseudomonadota</taxon>
        <taxon>Alphaproteobacteria</taxon>
        <taxon>Rhodobacterales</taxon>
        <taxon>Paracoccaceae</taxon>
        <taxon>Sedimentitalea</taxon>
    </lineage>
</organism>
<proteinExistence type="predicted"/>
<name>A0A1I7D525_9RHOB</name>
<evidence type="ECO:0000313" key="1">
    <source>
        <dbReference type="EMBL" id="SFU06832.1"/>
    </source>
</evidence>